<dbReference type="InterPro" id="IPR007922">
    <property type="entry name" value="DciA-like"/>
</dbReference>
<dbReference type="Pfam" id="PF05258">
    <property type="entry name" value="DciA"/>
    <property type="match status" value="1"/>
</dbReference>
<organism evidence="1 2">
    <name type="scientific">Actomonas aquatica</name>
    <dbReference type="NCBI Taxonomy" id="2866162"/>
    <lineage>
        <taxon>Bacteria</taxon>
        <taxon>Pseudomonadati</taxon>
        <taxon>Verrucomicrobiota</taxon>
        <taxon>Opitutia</taxon>
        <taxon>Opitutales</taxon>
        <taxon>Opitutaceae</taxon>
        <taxon>Actomonas</taxon>
    </lineage>
</organism>
<reference evidence="1 2" key="1">
    <citation type="submission" date="2021-08" db="EMBL/GenBank/DDBJ databases">
        <authorList>
            <person name="Zhang D."/>
            <person name="Zhang A."/>
            <person name="Wang L."/>
        </authorList>
    </citation>
    <scope>NUCLEOTIDE SEQUENCE [LARGE SCALE GENOMIC DNA]</scope>
    <source>
        <strain evidence="1 2">WL0086</strain>
    </source>
</reference>
<dbReference type="Proteomes" id="UP000738431">
    <property type="component" value="Chromosome"/>
</dbReference>
<dbReference type="PANTHER" id="PTHR36456">
    <property type="entry name" value="UPF0232 PROTEIN SCO3875"/>
    <property type="match status" value="1"/>
</dbReference>
<evidence type="ECO:0000313" key="2">
    <source>
        <dbReference type="Proteomes" id="UP000738431"/>
    </source>
</evidence>
<proteinExistence type="predicted"/>
<evidence type="ECO:0000313" key="1">
    <source>
        <dbReference type="EMBL" id="WRQ88748.1"/>
    </source>
</evidence>
<keyword evidence="2" id="KW-1185">Reference proteome</keyword>
<dbReference type="PANTHER" id="PTHR36456:SF1">
    <property type="entry name" value="UPF0232 PROTEIN SCO3875"/>
    <property type="match status" value="1"/>
</dbReference>
<gene>
    <name evidence="1" type="ORF">K1X11_004985</name>
</gene>
<dbReference type="EMBL" id="CP139781">
    <property type="protein sequence ID" value="WRQ88748.1"/>
    <property type="molecule type" value="Genomic_DNA"/>
</dbReference>
<dbReference type="RefSeq" id="WP_221031846.1">
    <property type="nucleotide sequence ID" value="NZ_CP139781.1"/>
</dbReference>
<sequence>MPPKDPEVPKFSRLAEELIGDLRGVPFEEPRRQVKRPTQHASNIIENLLHKYHLSDNSPVQELRNRWRELVTPTLAAYSNPVEISKAGWLVVLVSNSVAKQELSNNRRRFLPKIKAVPGCTAIKGMTFRAG</sequence>
<reference evidence="1 2" key="2">
    <citation type="submission" date="2023-12" db="EMBL/GenBank/DDBJ databases">
        <title>Description of an unclassified Opitutus bacterium of Verrucomicrobiota.</title>
        <authorList>
            <person name="Zhang D.-F."/>
        </authorList>
    </citation>
    <scope>NUCLEOTIDE SEQUENCE [LARGE SCALE GENOMIC DNA]</scope>
    <source>
        <strain evidence="1 2">WL0086</strain>
    </source>
</reference>
<name>A0ABZ1CBX3_9BACT</name>
<accession>A0ABZ1CBX3</accession>
<protein>
    <submittedName>
        <fullName evidence="1">DUF721 domain-containing protein</fullName>
    </submittedName>
</protein>